<proteinExistence type="predicted"/>
<reference evidence="4 5" key="1">
    <citation type="journal article" date="2020" name="Nat. Food">
        <title>A phased Vanilla planifolia genome enables genetic improvement of flavour and production.</title>
        <authorList>
            <person name="Hasing T."/>
            <person name="Tang H."/>
            <person name="Brym M."/>
            <person name="Khazi F."/>
            <person name="Huang T."/>
            <person name="Chambers A.H."/>
        </authorList>
    </citation>
    <scope>NUCLEOTIDE SEQUENCE [LARGE SCALE GENOMIC DNA]</scope>
    <source>
        <tissue evidence="4">Leaf</tissue>
    </source>
</reference>
<name>A0A835VM02_VANPL</name>
<evidence type="ECO:0000313" key="5">
    <source>
        <dbReference type="Proteomes" id="UP000639772"/>
    </source>
</evidence>
<evidence type="ECO:0000313" key="4">
    <source>
        <dbReference type="EMBL" id="KAG0501833.1"/>
    </source>
</evidence>
<feature type="domain" description="Pectinesterase inhibitor" evidence="3">
    <location>
        <begin position="32"/>
        <end position="76"/>
    </location>
</feature>
<sequence>MAPATALSLLLSVVLLASASTATTTTAPGPQLIRAACANVAPDQDLCFSSISSHPASAQADLRQLAAIAVRAADEKSGRHCRVPLHVASLGHQQWRSNGPRDRPVRQRLHGAVRRRQRAARHVRSGGRRRARRRRRQLDGGGAVGRRVVRVGVRRGHHRRDGEEEPRGEEAAQYRSLPCEAYPERQACVTRE</sequence>
<dbReference type="AlphaFoldDB" id="A0A835VM02"/>
<evidence type="ECO:0000256" key="2">
    <source>
        <dbReference type="SAM" id="SignalP"/>
    </source>
</evidence>
<dbReference type="Gene3D" id="1.20.140.40">
    <property type="entry name" value="Invertase/pectin methylesterase inhibitor family protein"/>
    <property type="match status" value="1"/>
</dbReference>
<feature type="compositionally biased region" description="Basic residues" evidence="1">
    <location>
        <begin position="110"/>
        <end position="136"/>
    </location>
</feature>
<evidence type="ECO:0000259" key="3">
    <source>
        <dbReference type="Pfam" id="PF04043"/>
    </source>
</evidence>
<accession>A0A835VM02</accession>
<evidence type="ECO:0000256" key="1">
    <source>
        <dbReference type="SAM" id="MobiDB-lite"/>
    </source>
</evidence>
<dbReference type="SUPFAM" id="SSF101148">
    <property type="entry name" value="Plant invertase/pectin methylesterase inhibitor"/>
    <property type="match status" value="1"/>
</dbReference>
<dbReference type="GO" id="GO:0004857">
    <property type="term" value="F:enzyme inhibitor activity"/>
    <property type="evidence" value="ECO:0007669"/>
    <property type="project" value="InterPro"/>
</dbReference>
<dbReference type="NCBIfam" id="TIGR01614">
    <property type="entry name" value="PME_inhib"/>
    <property type="match status" value="1"/>
</dbReference>
<dbReference type="Pfam" id="PF04043">
    <property type="entry name" value="PMEI"/>
    <property type="match status" value="1"/>
</dbReference>
<dbReference type="OrthoDB" id="841681at2759"/>
<protein>
    <recommendedName>
        <fullName evidence="3">Pectinesterase inhibitor domain-containing protein</fullName>
    </recommendedName>
</protein>
<dbReference type="InterPro" id="IPR006501">
    <property type="entry name" value="Pectinesterase_inhib_dom"/>
</dbReference>
<feature type="chain" id="PRO_5032373766" description="Pectinesterase inhibitor domain-containing protein" evidence="2">
    <location>
        <begin position="20"/>
        <end position="192"/>
    </location>
</feature>
<dbReference type="InterPro" id="IPR035513">
    <property type="entry name" value="Invertase/methylesterase_inhib"/>
</dbReference>
<organism evidence="4 5">
    <name type="scientific">Vanilla planifolia</name>
    <name type="common">Vanilla</name>
    <dbReference type="NCBI Taxonomy" id="51239"/>
    <lineage>
        <taxon>Eukaryota</taxon>
        <taxon>Viridiplantae</taxon>
        <taxon>Streptophyta</taxon>
        <taxon>Embryophyta</taxon>
        <taxon>Tracheophyta</taxon>
        <taxon>Spermatophyta</taxon>
        <taxon>Magnoliopsida</taxon>
        <taxon>Liliopsida</taxon>
        <taxon>Asparagales</taxon>
        <taxon>Orchidaceae</taxon>
        <taxon>Vanilloideae</taxon>
        <taxon>Vanilleae</taxon>
        <taxon>Vanilla</taxon>
    </lineage>
</organism>
<keyword evidence="2" id="KW-0732">Signal</keyword>
<dbReference type="EMBL" id="JADCNM010000001">
    <property type="protein sequence ID" value="KAG0501833.1"/>
    <property type="molecule type" value="Genomic_DNA"/>
</dbReference>
<feature type="signal peptide" evidence="2">
    <location>
        <begin position="1"/>
        <end position="19"/>
    </location>
</feature>
<feature type="region of interest" description="Disordered" evidence="1">
    <location>
        <begin position="110"/>
        <end position="176"/>
    </location>
</feature>
<comment type="caution">
    <text evidence="4">The sequence shown here is derived from an EMBL/GenBank/DDBJ whole genome shotgun (WGS) entry which is preliminary data.</text>
</comment>
<gene>
    <name evidence="4" type="ORF">HPP92_001905</name>
</gene>
<dbReference type="Proteomes" id="UP000639772">
    <property type="component" value="Chromosome 1"/>
</dbReference>
<feature type="compositionally biased region" description="Basic residues" evidence="1">
    <location>
        <begin position="147"/>
        <end position="159"/>
    </location>
</feature>